<gene>
    <name evidence="1" type="ORF">FIBSPDRAFT_910310</name>
</gene>
<protein>
    <submittedName>
        <fullName evidence="1">Uncharacterized protein</fullName>
    </submittedName>
</protein>
<sequence>MVMRMKGHNGLAPCRMCNITGLRVPNSRATTNYVPLERAGHPAVRADREAVRRYDALALPLRTHSQIIQQGHEVDKADSEAHTERLSKAYGVKGISILSNLSSVSFPASFPYNFMHLIYENVLKNLILLWTNQYKGLDEGSDQDYHLRVWDAIGAATAATGSTVPAAFGARPRNVADDKATCTADMWSFWMLYIGPVLLAQQFKKRVYYDHFIEFVKLVTLCLLFEIWRDDITTIHTGFAVWVETYEKYMLNSLITII</sequence>
<dbReference type="PANTHER" id="PTHR46579:SF1">
    <property type="entry name" value="F5_8 TYPE C DOMAIN-CONTAINING PROTEIN"/>
    <property type="match status" value="1"/>
</dbReference>
<organism evidence="1">
    <name type="scientific">Athelia psychrophila</name>
    <dbReference type="NCBI Taxonomy" id="1759441"/>
    <lineage>
        <taxon>Eukaryota</taxon>
        <taxon>Fungi</taxon>
        <taxon>Dikarya</taxon>
        <taxon>Basidiomycota</taxon>
        <taxon>Agaricomycotina</taxon>
        <taxon>Agaricomycetes</taxon>
        <taxon>Agaricomycetidae</taxon>
        <taxon>Atheliales</taxon>
        <taxon>Atheliaceae</taxon>
        <taxon>Athelia</taxon>
    </lineage>
</organism>
<evidence type="ECO:0000313" key="1">
    <source>
        <dbReference type="EMBL" id="KZP23110.1"/>
    </source>
</evidence>
<accession>A0A166LM68</accession>
<dbReference type="STRING" id="436010.A0A166LM68"/>
<proteinExistence type="predicted"/>
<dbReference type="EMBL" id="KV417534">
    <property type="protein sequence ID" value="KZP23110.1"/>
    <property type="molecule type" value="Genomic_DNA"/>
</dbReference>
<name>A0A166LM68_9AGAM</name>
<reference evidence="1" key="1">
    <citation type="journal article" date="2016" name="Mol. Biol. Evol.">
        <title>Comparative Genomics of Early-Diverging Mushroom-Forming Fungi Provides Insights into the Origins of Lignocellulose Decay Capabilities.</title>
        <authorList>
            <person name="Nagy L.G."/>
            <person name="Riley R."/>
            <person name="Tritt A."/>
            <person name="Adam C."/>
            <person name="Daum C."/>
            <person name="Floudas D."/>
            <person name="Sun H."/>
            <person name="Yadav J.S."/>
            <person name="Pangilinan J."/>
            <person name="Larsson K.H."/>
            <person name="Matsuura K."/>
            <person name="Barry K."/>
            <person name="Labutti K."/>
            <person name="Kuo R."/>
            <person name="Ohm R.A."/>
            <person name="Bhattacharya S.S."/>
            <person name="Shirouzu T."/>
            <person name="Yoshinaga Y."/>
            <person name="Martin F.M."/>
            <person name="Grigoriev I.V."/>
            <person name="Hibbett D.S."/>
        </authorList>
    </citation>
    <scope>NUCLEOTIDE SEQUENCE [LARGE SCALE GENOMIC DNA]</scope>
    <source>
        <strain evidence="1">CBS 109695</strain>
    </source>
</reference>
<dbReference type="AlphaFoldDB" id="A0A166LM68"/>
<dbReference type="OrthoDB" id="2404451at2759"/>
<dbReference type="PANTHER" id="PTHR46579">
    <property type="entry name" value="F5/8 TYPE C DOMAIN-CONTAINING PROTEIN-RELATED"/>
    <property type="match status" value="1"/>
</dbReference>